<organism evidence="11 12">
    <name type="scientific">Mycena citricolor</name>
    <dbReference type="NCBI Taxonomy" id="2018698"/>
    <lineage>
        <taxon>Eukaryota</taxon>
        <taxon>Fungi</taxon>
        <taxon>Dikarya</taxon>
        <taxon>Basidiomycota</taxon>
        <taxon>Agaricomycotina</taxon>
        <taxon>Agaricomycetes</taxon>
        <taxon>Agaricomycetidae</taxon>
        <taxon>Agaricales</taxon>
        <taxon>Marasmiineae</taxon>
        <taxon>Mycenaceae</taxon>
        <taxon>Mycena</taxon>
    </lineage>
</organism>
<comment type="subunit">
    <text evidence="4">Homotetramer.</text>
</comment>
<keyword evidence="6" id="KW-0963">Cytoplasm</keyword>
<dbReference type="Proteomes" id="UP001295794">
    <property type="component" value="Unassembled WGS sequence"/>
</dbReference>
<evidence type="ECO:0000256" key="2">
    <source>
        <dbReference type="ARBA" id="ARBA00004496"/>
    </source>
</evidence>
<dbReference type="AlphaFoldDB" id="A0AAD2H2W2"/>
<comment type="similarity">
    <text evidence="3">Belongs to the peptidase S9C family.</text>
</comment>
<evidence type="ECO:0000256" key="3">
    <source>
        <dbReference type="ARBA" id="ARBA00010040"/>
    </source>
</evidence>
<dbReference type="Gene3D" id="3.40.50.1820">
    <property type="entry name" value="alpha/beta hydrolase"/>
    <property type="match status" value="1"/>
</dbReference>
<comment type="caution">
    <text evidence="11">The sequence shown here is derived from an EMBL/GenBank/DDBJ whole genome shotgun (WGS) entry which is preliminary data.</text>
</comment>
<sequence length="733" mass="79234">MATGFLNYGWLAIRECGSAVEAVQFITSDEKPKVKTENTAVQVTHQIRDNVRDIKRSLTSTIVFSTDTPFVTPAADVGDIVLSAFAPLGTISYGRQAILRQTSEKKRFVEIWKDNALEVVTEVTDTHGEFYADPMFSALSFSPLDTALAYVAEGKEPTEPEEKFRFKPTLGETYSCKQRPTIFVFRWGIDDSTGGSVGVSTGLPLLFGEPVFSPIDSSVIYATGYEYARDGRLLGPVYCNNRAAGIWEITLQANTARKLTPGNESCRSPRAYNRGGKTLLFWYSSASGGPHAGTSALNSIELPVQQGAELSSLTRVLVDTVWAQPSSADVFPGLYPDANLAQSSCLVSAGGVDYIVLSSTWGSRGTVLAVSLSTGAVEDLTPDVDGRLYHWSVLGTDGGSQIISSRSAPAVPPEIVLLRLGSTIRDVLGQVLQTPKLGDKVEAALGELSSTVITIPERGGMQTVVMHPKKVGSTIPPCIHFIHGGPHGATTTAFNAATVALAVGGYTVSQPNYHGSMGQGETFLRSLLGHCGELDVQDCIASAMYLVKLGLSSEGRGKQFVMGGSHGGFLTAHLIGQFPDFFTAAVLRNPVITTEAMSSDIPDWYANEWGIDYPIYSLPQGFPDVSAQPRTTLPPRRSPEAALRIYPTSPIAHVEKVKAHILMHFGGSDLRVTPSHGLEFYHTVKGNARNSSPEQGVEMYWFDKENHALGGVECARIVAKTSLDWFDKYRNWF</sequence>
<dbReference type="Pfam" id="PF19283">
    <property type="entry name" value="APEH_N"/>
    <property type="match status" value="1"/>
</dbReference>
<accession>A0AAD2H2W2</accession>
<evidence type="ECO:0000256" key="6">
    <source>
        <dbReference type="ARBA" id="ARBA00022490"/>
    </source>
</evidence>
<comment type="subcellular location">
    <subcellularLocation>
        <location evidence="2">Cytoplasm</location>
    </subcellularLocation>
</comment>
<evidence type="ECO:0000256" key="5">
    <source>
        <dbReference type="ARBA" id="ARBA00012917"/>
    </source>
</evidence>
<dbReference type="InterPro" id="IPR001375">
    <property type="entry name" value="Peptidase_S9_cat"/>
</dbReference>
<dbReference type="InterPro" id="IPR045550">
    <property type="entry name" value="AARE_N"/>
</dbReference>
<dbReference type="SUPFAM" id="SSF53474">
    <property type="entry name" value="alpha/beta-Hydrolases"/>
    <property type="match status" value="1"/>
</dbReference>
<dbReference type="PANTHER" id="PTHR42776">
    <property type="entry name" value="SERINE PEPTIDASE S9 FAMILY MEMBER"/>
    <property type="match status" value="1"/>
</dbReference>
<evidence type="ECO:0000256" key="8">
    <source>
        <dbReference type="ARBA" id="ARBA00032829"/>
    </source>
</evidence>
<evidence type="ECO:0000313" key="12">
    <source>
        <dbReference type="Proteomes" id="UP001295794"/>
    </source>
</evidence>
<dbReference type="SUPFAM" id="SSF82171">
    <property type="entry name" value="DPP6 N-terminal domain-like"/>
    <property type="match status" value="1"/>
</dbReference>
<evidence type="ECO:0000259" key="10">
    <source>
        <dbReference type="Pfam" id="PF19283"/>
    </source>
</evidence>
<evidence type="ECO:0000259" key="9">
    <source>
        <dbReference type="Pfam" id="PF00326"/>
    </source>
</evidence>
<name>A0AAD2H2W2_9AGAR</name>
<evidence type="ECO:0000313" key="11">
    <source>
        <dbReference type="EMBL" id="CAK5266657.1"/>
    </source>
</evidence>
<dbReference type="GO" id="GO:0006508">
    <property type="term" value="P:proteolysis"/>
    <property type="evidence" value="ECO:0007669"/>
    <property type="project" value="InterPro"/>
</dbReference>
<keyword evidence="7" id="KW-0378">Hydrolase</keyword>
<feature type="domain" description="Peptidase S9 prolyl oligopeptidase catalytic" evidence="9">
    <location>
        <begin position="494"/>
        <end position="626"/>
    </location>
</feature>
<protein>
    <recommendedName>
        <fullName evidence="5">acylaminoacyl-peptidase</fullName>
        <ecNumber evidence="5">3.4.19.1</ecNumber>
    </recommendedName>
    <alternativeName>
        <fullName evidence="8">Dipeptidyl-peptidase V</fullName>
    </alternativeName>
</protein>
<dbReference type="GO" id="GO:0008242">
    <property type="term" value="F:omega peptidase activity"/>
    <property type="evidence" value="ECO:0007669"/>
    <property type="project" value="UniProtKB-EC"/>
</dbReference>
<dbReference type="Pfam" id="PF00326">
    <property type="entry name" value="Peptidase_S9"/>
    <property type="match status" value="2"/>
</dbReference>
<dbReference type="GO" id="GO:0005737">
    <property type="term" value="C:cytoplasm"/>
    <property type="evidence" value="ECO:0007669"/>
    <property type="project" value="UniProtKB-SubCell"/>
</dbReference>
<dbReference type="EMBL" id="CAVNYO010000110">
    <property type="protein sequence ID" value="CAK5266657.1"/>
    <property type="molecule type" value="Genomic_DNA"/>
</dbReference>
<dbReference type="PANTHER" id="PTHR42776:SF4">
    <property type="entry name" value="ACYLAMINO-ACID-RELEASING ENZYME"/>
    <property type="match status" value="1"/>
</dbReference>
<proteinExistence type="inferred from homology"/>
<gene>
    <name evidence="11" type="ORF">MYCIT1_LOCUS8567</name>
</gene>
<reference evidence="11" key="1">
    <citation type="submission" date="2023-11" db="EMBL/GenBank/DDBJ databases">
        <authorList>
            <person name="De Vega J J."/>
            <person name="De Vega J J."/>
        </authorList>
    </citation>
    <scope>NUCLEOTIDE SEQUENCE</scope>
</reference>
<feature type="domain" description="Peptidase S9 prolyl oligopeptidase catalytic" evidence="9">
    <location>
        <begin position="646"/>
        <end position="729"/>
    </location>
</feature>
<dbReference type="EC" id="3.4.19.1" evidence="5"/>
<evidence type="ECO:0000256" key="1">
    <source>
        <dbReference type="ARBA" id="ARBA00000721"/>
    </source>
</evidence>
<dbReference type="GO" id="GO:0004252">
    <property type="term" value="F:serine-type endopeptidase activity"/>
    <property type="evidence" value="ECO:0007669"/>
    <property type="project" value="TreeGrafter"/>
</dbReference>
<comment type="catalytic activity">
    <reaction evidence="1">
        <text>Cleavage of an N-acetyl or N-formyl amino acid from the N-terminus of a polypeptide.</text>
        <dbReference type="EC" id="3.4.19.1"/>
    </reaction>
</comment>
<evidence type="ECO:0000256" key="7">
    <source>
        <dbReference type="ARBA" id="ARBA00022801"/>
    </source>
</evidence>
<dbReference type="InterPro" id="IPR029058">
    <property type="entry name" value="AB_hydrolase_fold"/>
</dbReference>
<feature type="domain" description="Acylamino-acid-releasing enzyme N-terminal" evidence="10">
    <location>
        <begin position="169"/>
        <end position="417"/>
    </location>
</feature>
<keyword evidence="12" id="KW-1185">Reference proteome</keyword>
<evidence type="ECO:0000256" key="4">
    <source>
        <dbReference type="ARBA" id="ARBA00011881"/>
    </source>
</evidence>